<feature type="compositionally biased region" description="Basic and acidic residues" evidence="1">
    <location>
        <begin position="1"/>
        <end position="17"/>
    </location>
</feature>
<organism evidence="2 3">
    <name type="scientific">Colletotrichum liriopes</name>
    <dbReference type="NCBI Taxonomy" id="708192"/>
    <lineage>
        <taxon>Eukaryota</taxon>
        <taxon>Fungi</taxon>
        <taxon>Dikarya</taxon>
        <taxon>Ascomycota</taxon>
        <taxon>Pezizomycotina</taxon>
        <taxon>Sordariomycetes</taxon>
        <taxon>Hypocreomycetidae</taxon>
        <taxon>Glomerellales</taxon>
        <taxon>Glomerellaceae</taxon>
        <taxon>Colletotrichum</taxon>
        <taxon>Colletotrichum spaethianum species complex</taxon>
    </lineage>
</organism>
<dbReference type="EMBL" id="BPPX01000002">
    <property type="protein sequence ID" value="GJC78055.1"/>
    <property type="molecule type" value="Genomic_DNA"/>
</dbReference>
<gene>
    <name evidence="2" type="ORF">ColLi_00893</name>
</gene>
<keyword evidence="3" id="KW-1185">Reference proteome</keyword>
<dbReference type="AlphaFoldDB" id="A0AA37LMH9"/>
<evidence type="ECO:0000313" key="2">
    <source>
        <dbReference type="EMBL" id="GJC78055.1"/>
    </source>
</evidence>
<protein>
    <submittedName>
        <fullName evidence="2">Uncharacterized protein</fullName>
    </submittedName>
</protein>
<name>A0AA37LMH9_9PEZI</name>
<proteinExistence type="predicted"/>
<feature type="region of interest" description="Disordered" evidence="1">
    <location>
        <begin position="1"/>
        <end position="21"/>
    </location>
</feature>
<reference evidence="2 3" key="1">
    <citation type="submission" date="2021-07" db="EMBL/GenBank/DDBJ databases">
        <title>Genome data of Colletotrichum spaethianum.</title>
        <authorList>
            <person name="Utami Y.D."/>
            <person name="Hiruma K."/>
        </authorList>
    </citation>
    <scope>NUCLEOTIDE SEQUENCE [LARGE SCALE GENOMIC DNA]</scope>
    <source>
        <strain evidence="2 3">MAFF 242679</strain>
    </source>
</reference>
<evidence type="ECO:0000313" key="3">
    <source>
        <dbReference type="Proteomes" id="UP001055172"/>
    </source>
</evidence>
<comment type="caution">
    <text evidence="2">The sequence shown here is derived from an EMBL/GenBank/DDBJ whole genome shotgun (WGS) entry which is preliminary data.</text>
</comment>
<accession>A0AA37LMH9</accession>
<evidence type="ECO:0000256" key="1">
    <source>
        <dbReference type="SAM" id="MobiDB-lite"/>
    </source>
</evidence>
<sequence length="130" mass="14541">MGIGVETHRNKPSREPQKQQTRVVVIRRGTVCGRVGKSKEVEDRTRRERQSWLKGQGVDKAKNGKTKMFAESPAVASSQINVVDTSRVCAVVVRWKSFRVIAKCVATKPKQKADGVEGRVVRLRLVEGEE</sequence>
<dbReference type="Proteomes" id="UP001055172">
    <property type="component" value="Unassembled WGS sequence"/>
</dbReference>